<dbReference type="Gene3D" id="1.10.630.10">
    <property type="entry name" value="Cytochrome P450"/>
    <property type="match status" value="2"/>
</dbReference>
<evidence type="ECO:0000256" key="3">
    <source>
        <dbReference type="ARBA" id="ARBA00023004"/>
    </source>
</evidence>
<dbReference type="Pfam" id="PF00067">
    <property type="entry name" value="p450"/>
    <property type="match status" value="1"/>
</dbReference>
<comment type="similarity">
    <text evidence="1">Belongs to the cytochrome P450 family.</text>
</comment>
<dbReference type="PANTHER" id="PTHR24286:SF190">
    <property type="entry name" value="CYTOCHROME P450"/>
    <property type="match status" value="1"/>
</dbReference>
<protein>
    <submittedName>
        <fullName evidence="4">Cytochrome P450 716B2</fullName>
    </submittedName>
</protein>
<proteinExistence type="inferred from homology"/>
<sequence length="337" mass="38413">MPSREANKLIFASDGSAISNQQARSNQMILGDRNLLELSGEDHKRVRNALSSFLKPESLKQYVGKMDAEVRKHLEMHWQGKQNVTKPHLYVWLIGVAPDDTLTFNILCCLIFGIRARNPTIETRGQIPGICIRGETNEAVISDKRDHTQCFAYYDCTSLVRVLANDLDVYAAVLQEHEKIATGKLPGEFQTWEEVAKMKYRWIVALDTLRTVTPIFAVFRTALKDIEFGGYLIPKGWKIFWATSMTHMDNTIFPEPTKFDPTRFENQASIPPYCFIPFGGAPQICPGIEFARIETLVAIHHLVTRFKWKLHHTNNFFSRNPTPEPTEGLPVKIIPRA</sequence>
<evidence type="ECO:0000256" key="1">
    <source>
        <dbReference type="ARBA" id="ARBA00010617"/>
    </source>
</evidence>
<dbReference type="Proteomes" id="UP000288805">
    <property type="component" value="Unassembled WGS sequence"/>
</dbReference>
<gene>
    <name evidence="4" type="primary">CYP716B2_1</name>
    <name evidence="4" type="ORF">CK203_082827</name>
</gene>
<keyword evidence="2" id="KW-0479">Metal-binding</keyword>
<dbReference type="GO" id="GO:0016705">
    <property type="term" value="F:oxidoreductase activity, acting on paired donors, with incorporation or reduction of molecular oxygen"/>
    <property type="evidence" value="ECO:0007669"/>
    <property type="project" value="InterPro"/>
</dbReference>
<evidence type="ECO:0000313" key="5">
    <source>
        <dbReference type="Proteomes" id="UP000288805"/>
    </source>
</evidence>
<evidence type="ECO:0000256" key="2">
    <source>
        <dbReference type="ARBA" id="ARBA00022723"/>
    </source>
</evidence>
<dbReference type="InterPro" id="IPR001128">
    <property type="entry name" value="Cyt_P450"/>
</dbReference>
<organism evidence="4 5">
    <name type="scientific">Vitis vinifera</name>
    <name type="common">Grape</name>
    <dbReference type="NCBI Taxonomy" id="29760"/>
    <lineage>
        <taxon>Eukaryota</taxon>
        <taxon>Viridiplantae</taxon>
        <taxon>Streptophyta</taxon>
        <taxon>Embryophyta</taxon>
        <taxon>Tracheophyta</taxon>
        <taxon>Spermatophyta</taxon>
        <taxon>Magnoliopsida</taxon>
        <taxon>eudicotyledons</taxon>
        <taxon>Gunneridae</taxon>
        <taxon>Pentapetalae</taxon>
        <taxon>rosids</taxon>
        <taxon>Vitales</taxon>
        <taxon>Vitaceae</taxon>
        <taxon>Viteae</taxon>
        <taxon>Vitis</taxon>
    </lineage>
</organism>
<dbReference type="SUPFAM" id="SSF48264">
    <property type="entry name" value="Cytochrome P450"/>
    <property type="match status" value="1"/>
</dbReference>
<reference evidence="4 5" key="1">
    <citation type="journal article" date="2018" name="PLoS Genet.">
        <title>Population sequencing reveals clonal diversity and ancestral inbreeding in the grapevine cultivar Chardonnay.</title>
        <authorList>
            <person name="Roach M.J."/>
            <person name="Johnson D.L."/>
            <person name="Bohlmann J."/>
            <person name="van Vuuren H.J."/>
            <person name="Jones S.J."/>
            <person name="Pretorius I.S."/>
            <person name="Schmidt S.A."/>
            <person name="Borneman A.R."/>
        </authorList>
    </citation>
    <scope>NUCLEOTIDE SEQUENCE [LARGE SCALE GENOMIC DNA]</scope>
    <source>
        <strain evidence="5">cv. Chardonnay</strain>
        <tissue evidence="4">Leaf</tissue>
    </source>
</reference>
<evidence type="ECO:0000313" key="4">
    <source>
        <dbReference type="EMBL" id="RVW40301.1"/>
    </source>
</evidence>
<comment type="caution">
    <text evidence="4">The sequence shown here is derived from an EMBL/GenBank/DDBJ whole genome shotgun (WGS) entry which is preliminary data.</text>
</comment>
<accession>A0A438DXR0</accession>
<keyword evidence="3" id="KW-0408">Iron</keyword>
<dbReference type="InterPro" id="IPR036396">
    <property type="entry name" value="Cyt_P450_sf"/>
</dbReference>
<dbReference type="PANTHER" id="PTHR24286">
    <property type="entry name" value="CYTOCHROME P450 26"/>
    <property type="match status" value="1"/>
</dbReference>
<dbReference type="GO" id="GO:0020037">
    <property type="term" value="F:heme binding"/>
    <property type="evidence" value="ECO:0007669"/>
    <property type="project" value="InterPro"/>
</dbReference>
<dbReference type="GO" id="GO:0005506">
    <property type="term" value="F:iron ion binding"/>
    <property type="evidence" value="ECO:0007669"/>
    <property type="project" value="InterPro"/>
</dbReference>
<dbReference type="AlphaFoldDB" id="A0A438DXR0"/>
<dbReference type="EMBL" id="QGNW01001462">
    <property type="protein sequence ID" value="RVW40301.1"/>
    <property type="molecule type" value="Genomic_DNA"/>
</dbReference>
<name>A0A438DXR0_VITVI</name>
<dbReference type="GO" id="GO:0004497">
    <property type="term" value="F:monooxygenase activity"/>
    <property type="evidence" value="ECO:0007669"/>
    <property type="project" value="InterPro"/>
</dbReference>